<keyword evidence="4" id="KW-0547">Nucleotide-binding</keyword>
<evidence type="ECO:0000256" key="5">
    <source>
        <dbReference type="ARBA" id="ARBA00022840"/>
    </source>
</evidence>
<evidence type="ECO:0000256" key="6">
    <source>
        <dbReference type="ARBA" id="ARBA00022967"/>
    </source>
</evidence>
<keyword evidence="5 15" id="KW-0067">ATP-binding</keyword>
<dbReference type="InterPro" id="IPR003593">
    <property type="entry name" value="AAA+_ATPase"/>
</dbReference>
<evidence type="ECO:0000256" key="12">
    <source>
        <dbReference type="ARBA" id="ARBA00065962"/>
    </source>
</evidence>
<keyword evidence="3" id="KW-1003">Cell membrane</keyword>
<name>A0A151AHC6_9EURY</name>
<dbReference type="CDD" id="cd03301">
    <property type="entry name" value="ABC_MalK_N"/>
    <property type="match status" value="1"/>
</dbReference>
<comment type="similarity">
    <text evidence="11">Belongs to the ABC transporter superfamily. Carbohydrate uptake transporter-1 (CUT1) (TC 3.A.1.1) family.</text>
</comment>
<comment type="subcellular location">
    <subcellularLocation>
        <location evidence="1">Cell membrane</location>
        <topology evidence="1">Peripheral membrane protein</topology>
    </subcellularLocation>
</comment>
<dbReference type="GO" id="GO:0015614">
    <property type="term" value="F:ABC-type D-xylose transporter activity"/>
    <property type="evidence" value="ECO:0007669"/>
    <property type="project" value="RHEA"/>
</dbReference>
<dbReference type="InterPro" id="IPR013611">
    <property type="entry name" value="Transp-assoc_OB_typ2"/>
</dbReference>
<dbReference type="PATRIC" id="fig|1008153.3.peg.1986"/>
<reference evidence="15 16" key="1">
    <citation type="submission" date="2016-02" db="EMBL/GenBank/DDBJ databases">
        <title>Genome sequence of Halalkalicoccus paucihalophilus DSM 24557.</title>
        <authorList>
            <person name="Poehlein A."/>
            <person name="Daniel R."/>
        </authorList>
    </citation>
    <scope>NUCLEOTIDE SEQUENCE [LARGE SCALE GENOMIC DNA]</scope>
    <source>
        <strain evidence="15 16">DSM 24557</strain>
    </source>
</reference>
<evidence type="ECO:0000256" key="13">
    <source>
        <dbReference type="ARBA" id="ARBA00066315"/>
    </source>
</evidence>
<evidence type="ECO:0000256" key="3">
    <source>
        <dbReference type="ARBA" id="ARBA00022475"/>
    </source>
</evidence>
<accession>A0A151AHC6</accession>
<dbReference type="PANTHER" id="PTHR43875">
    <property type="entry name" value="MALTODEXTRIN IMPORT ATP-BINDING PROTEIN MSMX"/>
    <property type="match status" value="1"/>
</dbReference>
<dbReference type="OrthoDB" id="18368at2157"/>
<comment type="caution">
    <text evidence="15">The sequence shown here is derived from an EMBL/GenBank/DDBJ whole genome shotgun (WGS) entry which is preliminary data.</text>
</comment>
<dbReference type="GO" id="GO:0015612">
    <property type="term" value="F:ABC-type L-arabinose transporter activity"/>
    <property type="evidence" value="ECO:0007669"/>
    <property type="project" value="RHEA"/>
</dbReference>
<dbReference type="Proteomes" id="UP000075321">
    <property type="component" value="Unassembled WGS sequence"/>
</dbReference>
<dbReference type="SUPFAM" id="SSF50331">
    <property type="entry name" value="MOP-like"/>
    <property type="match status" value="1"/>
</dbReference>
<dbReference type="InterPro" id="IPR015855">
    <property type="entry name" value="ABC_transpr_MalK-like"/>
</dbReference>
<dbReference type="EMBL" id="LTAZ01000004">
    <property type="protein sequence ID" value="KYH26847.1"/>
    <property type="molecule type" value="Genomic_DNA"/>
</dbReference>
<dbReference type="SUPFAM" id="SSF52540">
    <property type="entry name" value="P-loop containing nucleoside triphosphate hydrolases"/>
    <property type="match status" value="1"/>
</dbReference>
<protein>
    <recommendedName>
        <fullName evidence="13">ABC-type D-xylose/L-arabinose transporter</fullName>
        <ecNumber evidence="13">7.5.2.13</ecNumber>
    </recommendedName>
</protein>
<dbReference type="InterPro" id="IPR012340">
    <property type="entry name" value="NA-bd_OB-fold"/>
</dbReference>
<sequence length="375" mass="41528">MAHTKLDTVTKVFTEDDGSEIIAVDEVSIDIDDGEFLVLVGPSGCGKSTTLRMIAGLESITSGTISLDDRVINNIPAKDRDIAMVFQSYALYPHMTVRENMSFGLEESTDMGDDEIRTRVEETAEMMGIERLLERKPGELSGGQQQRVALGRSIVRDPAVFLMDEPLSNLDAKLRSSMRTELQRIQDELGVTTVYVTHDQTEAMTMGDRIAILDGGVLQQVATPLECYHRPENQFVAGFIGDPSMNFFDMRLEGERLAGEGFEYPLSSDITGKLDDSPVVLGIRPEDIELIDGTGGDHEYAAEVLVVEPMGNENNVHLRIGDTRFIATVNGMRRITEGETVTIRLPEKAIHVFDRETGEALHNRRLDEELAEPPV</sequence>
<dbReference type="InterPro" id="IPR047641">
    <property type="entry name" value="ABC_transpr_MalK/UgpC-like"/>
</dbReference>
<comment type="catalytic activity">
    <reaction evidence="9">
        <text>L-arabinose(out) + ATP + H2O = L-arabinose(in) + ADP + phosphate + H(+)</text>
        <dbReference type="Rhea" id="RHEA:30007"/>
        <dbReference type="ChEBI" id="CHEBI:15377"/>
        <dbReference type="ChEBI" id="CHEBI:15378"/>
        <dbReference type="ChEBI" id="CHEBI:17535"/>
        <dbReference type="ChEBI" id="CHEBI:30616"/>
        <dbReference type="ChEBI" id="CHEBI:43474"/>
        <dbReference type="ChEBI" id="CHEBI:456216"/>
        <dbReference type="EC" id="7.5.2.13"/>
    </reaction>
    <physiologicalReaction direction="left-to-right" evidence="9">
        <dbReference type="Rhea" id="RHEA:30008"/>
    </physiologicalReaction>
</comment>
<dbReference type="GO" id="GO:0055052">
    <property type="term" value="C:ATP-binding cassette (ABC) transporter complex, substrate-binding subunit-containing"/>
    <property type="evidence" value="ECO:0007669"/>
    <property type="project" value="TreeGrafter"/>
</dbReference>
<evidence type="ECO:0000256" key="8">
    <source>
        <dbReference type="ARBA" id="ARBA00050355"/>
    </source>
</evidence>
<dbReference type="GO" id="GO:0016887">
    <property type="term" value="F:ATP hydrolysis activity"/>
    <property type="evidence" value="ECO:0007669"/>
    <property type="project" value="InterPro"/>
</dbReference>
<dbReference type="GO" id="GO:0005524">
    <property type="term" value="F:ATP binding"/>
    <property type="evidence" value="ECO:0007669"/>
    <property type="project" value="UniProtKB-KW"/>
</dbReference>
<evidence type="ECO:0000313" key="16">
    <source>
        <dbReference type="Proteomes" id="UP000075321"/>
    </source>
</evidence>
<gene>
    <name evidence="15" type="primary">malK_11</name>
    <name evidence="15" type="ORF">HAPAU_19550</name>
</gene>
<comment type="catalytic activity">
    <reaction evidence="8">
        <text>D-xylose(out) + ATP + H2O = D-xylose(in) + ADP + phosphate + H(+)</text>
        <dbReference type="Rhea" id="RHEA:29899"/>
        <dbReference type="ChEBI" id="CHEBI:15377"/>
        <dbReference type="ChEBI" id="CHEBI:15378"/>
        <dbReference type="ChEBI" id="CHEBI:30616"/>
        <dbReference type="ChEBI" id="CHEBI:43474"/>
        <dbReference type="ChEBI" id="CHEBI:53455"/>
        <dbReference type="ChEBI" id="CHEBI:456216"/>
        <dbReference type="EC" id="7.5.2.13"/>
    </reaction>
    <physiologicalReaction direction="left-to-right" evidence="8">
        <dbReference type="Rhea" id="RHEA:29900"/>
    </physiologicalReaction>
</comment>
<dbReference type="NCBIfam" id="NF008653">
    <property type="entry name" value="PRK11650.1"/>
    <property type="match status" value="1"/>
</dbReference>
<dbReference type="Gene3D" id="2.40.50.140">
    <property type="entry name" value="Nucleic acid-binding proteins"/>
    <property type="match status" value="1"/>
</dbReference>
<dbReference type="EC" id="7.5.2.13" evidence="13"/>
<evidence type="ECO:0000256" key="1">
    <source>
        <dbReference type="ARBA" id="ARBA00004202"/>
    </source>
</evidence>
<keyword evidence="2" id="KW-0813">Transport</keyword>
<feature type="domain" description="ABC transporter" evidence="14">
    <location>
        <begin position="4"/>
        <end position="240"/>
    </location>
</feature>
<proteinExistence type="inferred from homology"/>
<dbReference type="RefSeq" id="WP_066381884.1">
    <property type="nucleotide sequence ID" value="NZ_LTAZ01000004.1"/>
</dbReference>
<keyword evidence="15" id="KW-0378">Hydrolase</keyword>
<dbReference type="PROSITE" id="PS00211">
    <property type="entry name" value="ABC_TRANSPORTER_1"/>
    <property type="match status" value="1"/>
</dbReference>
<dbReference type="Pfam" id="PF08402">
    <property type="entry name" value="TOBE_2"/>
    <property type="match status" value="1"/>
</dbReference>
<dbReference type="Gene3D" id="3.40.50.300">
    <property type="entry name" value="P-loop containing nucleotide triphosphate hydrolases"/>
    <property type="match status" value="1"/>
</dbReference>
<evidence type="ECO:0000256" key="11">
    <source>
        <dbReference type="ARBA" id="ARBA00061029"/>
    </source>
</evidence>
<organism evidence="15 16">
    <name type="scientific">Halalkalicoccus paucihalophilus</name>
    <dbReference type="NCBI Taxonomy" id="1008153"/>
    <lineage>
        <taxon>Archaea</taxon>
        <taxon>Methanobacteriati</taxon>
        <taxon>Methanobacteriota</taxon>
        <taxon>Stenosarchaea group</taxon>
        <taxon>Halobacteria</taxon>
        <taxon>Halobacteriales</taxon>
        <taxon>Halococcaceae</taxon>
        <taxon>Halalkalicoccus</taxon>
    </lineage>
</organism>
<dbReference type="Gene3D" id="2.40.50.100">
    <property type="match status" value="1"/>
</dbReference>
<dbReference type="InterPro" id="IPR017871">
    <property type="entry name" value="ABC_transporter-like_CS"/>
</dbReference>
<keyword evidence="16" id="KW-1185">Reference proteome</keyword>
<dbReference type="InterPro" id="IPR003439">
    <property type="entry name" value="ABC_transporter-like_ATP-bd"/>
</dbReference>
<dbReference type="InterPro" id="IPR027417">
    <property type="entry name" value="P-loop_NTPase"/>
</dbReference>
<evidence type="ECO:0000256" key="7">
    <source>
        <dbReference type="ARBA" id="ARBA00023136"/>
    </source>
</evidence>
<evidence type="ECO:0000256" key="10">
    <source>
        <dbReference type="ARBA" id="ARBA00053454"/>
    </source>
</evidence>
<keyword evidence="7" id="KW-0472">Membrane</keyword>
<evidence type="ECO:0000256" key="9">
    <source>
        <dbReference type="ARBA" id="ARBA00051890"/>
    </source>
</evidence>
<dbReference type="FunFam" id="3.40.50.300:FF:000042">
    <property type="entry name" value="Maltose/maltodextrin ABC transporter, ATP-binding protein"/>
    <property type="match status" value="1"/>
</dbReference>
<dbReference type="AlphaFoldDB" id="A0A151AHC6"/>
<comment type="subunit">
    <text evidence="12">The complex is composed of two ATP-binding proteins (XacJ and XacK), two transmembrane proteins (XacH and XacI) and a solute-binding protein (XacG).</text>
</comment>
<comment type="function">
    <text evidence="10">Part of the ABC transporter complex XacGHIJK involved in the uptake of xylose and arabinose. Responsible for energy coupling to the transport system.</text>
</comment>
<keyword evidence="6" id="KW-1278">Translocase</keyword>
<evidence type="ECO:0000256" key="4">
    <source>
        <dbReference type="ARBA" id="ARBA00022741"/>
    </source>
</evidence>
<dbReference type="PANTHER" id="PTHR43875:SF15">
    <property type="entry name" value="TREHALOSE IMPORT ATP-BINDING PROTEIN SUGC"/>
    <property type="match status" value="1"/>
</dbReference>
<evidence type="ECO:0000313" key="15">
    <source>
        <dbReference type="EMBL" id="KYH26847.1"/>
    </source>
</evidence>
<evidence type="ECO:0000259" key="14">
    <source>
        <dbReference type="PROSITE" id="PS50893"/>
    </source>
</evidence>
<dbReference type="PROSITE" id="PS50893">
    <property type="entry name" value="ABC_TRANSPORTER_2"/>
    <property type="match status" value="1"/>
</dbReference>
<dbReference type="Pfam" id="PF00005">
    <property type="entry name" value="ABC_tran"/>
    <property type="match status" value="1"/>
</dbReference>
<evidence type="ECO:0000256" key="2">
    <source>
        <dbReference type="ARBA" id="ARBA00022448"/>
    </source>
</evidence>
<dbReference type="SMART" id="SM00382">
    <property type="entry name" value="AAA"/>
    <property type="match status" value="1"/>
</dbReference>
<dbReference type="InterPro" id="IPR008995">
    <property type="entry name" value="Mo/tungstate-bd_C_term_dom"/>
</dbReference>